<evidence type="ECO:0000313" key="2">
    <source>
        <dbReference type="Proteomes" id="UP000244441"/>
    </source>
</evidence>
<protein>
    <recommendedName>
        <fullName evidence="3">Lipoprotein</fullName>
    </recommendedName>
</protein>
<dbReference type="KEGG" id="cate:C2869_21340"/>
<dbReference type="PROSITE" id="PS51257">
    <property type="entry name" value="PROKAR_LIPOPROTEIN"/>
    <property type="match status" value="1"/>
</dbReference>
<reference evidence="1 2" key="1">
    <citation type="submission" date="2018-01" db="EMBL/GenBank/DDBJ databases">
        <title>Genome sequence of a Cantenovulum-like bacteria.</title>
        <authorList>
            <person name="Tan W.R."/>
            <person name="Lau N.-S."/>
            <person name="Go F."/>
            <person name="Amirul A.-A.A."/>
        </authorList>
    </citation>
    <scope>NUCLEOTIDE SEQUENCE [LARGE SCALE GENOMIC DNA]</scope>
    <source>
        <strain evidence="1 2">CCB-QB4</strain>
    </source>
</reference>
<sequence>MKKLAPILFLFAVVGCQHVVSGQGFHAQECKSVRANCRTGVYEEWYQKNGDLACNCNNPDPLLPNKNY</sequence>
<dbReference type="Proteomes" id="UP000244441">
    <property type="component" value="Chromosome"/>
</dbReference>
<evidence type="ECO:0008006" key="3">
    <source>
        <dbReference type="Google" id="ProtNLM"/>
    </source>
</evidence>
<organism evidence="1 2">
    <name type="scientific">Saccharobesus litoralis</name>
    <dbReference type="NCBI Taxonomy" id="2172099"/>
    <lineage>
        <taxon>Bacteria</taxon>
        <taxon>Pseudomonadati</taxon>
        <taxon>Pseudomonadota</taxon>
        <taxon>Gammaproteobacteria</taxon>
        <taxon>Alteromonadales</taxon>
        <taxon>Alteromonadaceae</taxon>
        <taxon>Saccharobesus</taxon>
    </lineage>
</organism>
<keyword evidence="2" id="KW-1185">Reference proteome</keyword>
<dbReference type="OrthoDB" id="9976989at2"/>
<dbReference type="EMBL" id="CP026604">
    <property type="protein sequence ID" value="AWB68786.1"/>
    <property type="molecule type" value="Genomic_DNA"/>
</dbReference>
<dbReference type="RefSeq" id="WP_108604838.1">
    <property type="nucleotide sequence ID" value="NZ_CP026604.1"/>
</dbReference>
<proteinExistence type="predicted"/>
<accession>A0A2S0VX21</accession>
<gene>
    <name evidence="1" type="ORF">C2869_21340</name>
</gene>
<evidence type="ECO:0000313" key="1">
    <source>
        <dbReference type="EMBL" id="AWB68786.1"/>
    </source>
</evidence>
<name>A0A2S0VX21_9ALTE</name>
<dbReference type="AlphaFoldDB" id="A0A2S0VX21"/>